<comment type="caution">
    <text evidence="5">The sequence shown here is derived from an EMBL/GenBank/DDBJ whole genome shotgun (WGS) entry which is preliminary data.</text>
</comment>
<evidence type="ECO:0000256" key="2">
    <source>
        <dbReference type="ARBA" id="ARBA00023125"/>
    </source>
</evidence>
<proteinExistence type="predicted"/>
<accession>A0ABR6VID5</accession>
<dbReference type="Pfam" id="PF07729">
    <property type="entry name" value="FCD"/>
    <property type="match status" value="1"/>
</dbReference>
<keyword evidence="2" id="KW-0238">DNA-binding</keyword>
<dbReference type="SMART" id="SM00895">
    <property type="entry name" value="FCD"/>
    <property type="match status" value="1"/>
</dbReference>
<evidence type="ECO:0000259" key="4">
    <source>
        <dbReference type="PROSITE" id="PS50949"/>
    </source>
</evidence>
<dbReference type="Gene3D" id="1.20.120.530">
    <property type="entry name" value="GntR ligand-binding domain-like"/>
    <property type="match status" value="1"/>
</dbReference>
<dbReference type="InterPro" id="IPR011711">
    <property type="entry name" value="GntR_C"/>
</dbReference>
<evidence type="ECO:0000313" key="6">
    <source>
        <dbReference type="Proteomes" id="UP000606870"/>
    </source>
</evidence>
<protein>
    <submittedName>
        <fullName evidence="5">FadR family transcriptional regulator</fullName>
    </submittedName>
</protein>
<dbReference type="PANTHER" id="PTHR43537">
    <property type="entry name" value="TRANSCRIPTIONAL REGULATOR, GNTR FAMILY"/>
    <property type="match status" value="1"/>
</dbReference>
<dbReference type="SUPFAM" id="SSF46785">
    <property type="entry name" value="Winged helix' DNA-binding domain"/>
    <property type="match status" value="1"/>
</dbReference>
<dbReference type="PRINTS" id="PR00035">
    <property type="entry name" value="HTHGNTR"/>
</dbReference>
<evidence type="ECO:0000256" key="1">
    <source>
        <dbReference type="ARBA" id="ARBA00023015"/>
    </source>
</evidence>
<sequence>MAENRILAQDIADQILAMITEEKRFHAGDRLPNENDFSRELHISRNTLREAIRILSAYGILHIRRGSGTFVTDAVKKKDLEKRINPFSEMELDVHDFNELNEMRLILEPAAAYLAAKRGSEREIKRIVELGHEVEKKIRNREDRTEADKAFHAAIIQAAHNRYLEKMIPILYRIIAQDVSYYDQYVQAGESTITDHLLVAEFLERRDPIGARDAMRIHMQHGITKNHFDI</sequence>
<evidence type="ECO:0000313" key="5">
    <source>
        <dbReference type="EMBL" id="MBC3536974.1"/>
    </source>
</evidence>
<dbReference type="InterPro" id="IPR008920">
    <property type="entry name" value="TF_FadR/GntR_C"/>
</dbReference>
<dbReference type="SMART" id="SM00345">
    <property type="entry name" value="HTH_GNTR"/>
    <property type="match status" value="1"/>
</dbReference>
<name>A0ABR6VID5_9FIRM</name>
<feature type="domain" description="HTH gntR-type" evidence="4">
    <location>
        <begin position="5"/>
        <end position="74"/>
    </location>
</feature>
<dbReference type="CDD" id="cd07377">
    <property type="entry name" value="WHTH_GntR"/>
    <property type="match status" value="1"/>
</dbReference>
<dbReference type="Pfam" id="PF00392">
    <property type="entry name" value="GntR"/>
    <property type="match status" value="1"/>
</dbReference>
<dbReference type="PROSITE" id="PS50949">
    <property type="entry name" value="HTH_GNTR"/>
    <property type="match status" value="1"/>
</dbReference>
<dbReference type="Proteomes" id="UP000606870">
    <property type="component" value="Unassembled WGS sequence"/>
</dbReference>
<keyword evidence="1" id="KW-0805">Transcription regulation</keyword>
<dbReference type="SUPFAM" id="SSF48008">
    <property type="entry name" value="GntR ligand-binding domain-like"/>
    <property type="match status" value="1"/>
</dbReference>
<dbReference type="InterPro" id="IPR036388">
    <property type="entry name" value="WH-like_DNA-bd_sf"/>
</dbReference>
<keyword evidence="6" id="KW-1185">Reference proteome</keyword>
<dbReference type="InterPro" id="IPR036390">
    <property type="entry name" value="WH_DNA-bd_sf"/>
</dbReference>
<gene>
    <name evidence="5" type="ORF">H8J70_06895</name>
</gene>
<reference evidence="5 6" key="1">
    <citation type="submission" date="2020-08" db="EMBL/GenBank/DDBJ databases">
        <authorList>
            <person name="Liu C."/>
            <person name="Sun Q."/>
        </authorList>
    </citation>
    <scope>NUCLEOTIDE SEQUENCE [LARGE SCALE GENOMIC DNA]</scope>
    <source>
        <strain evidence="5 6">NSJ-59</strain>
    </source>
</reference>
<dbReference type="RefSeq" id="WP_186503130.1">
    <property type="nucleotide sequence ID" value="NZ_JACOGK010000017.1"/>
</dbReference>
<dbReference type="PANTHER" id="PTHR43537:SF5">
    <property type="entry name" value="UXU OPERON TRANSCRIPTIONAL REGULATOR"/>
    <property type="match status" value="1"/>
</dbReference>
<organism evidence="5 6">
    <name type="scientific">Megasphaera hominis</name>
    <dbReference type="NCBI Taxonomy" id="159836"/>
    <lineage>
        <taxon>Bacteria</taxon>
        <taxon>Bacillati</taxon>
        <taxon>Bacillota</taxon>
        <taxon>Negativicutes</taxon>
        <taxon>Veillonellales</taxon>
        <taxon>Veillonellaceae</taxon>
        <taxon>Megasphaera</taxon>
    </lineage>
</organism>
<dbReference type="Gene3D" id="1.10.10.10">
    <property type="entry name" value="Winged helix-like DNA-binding domain superfamily/Winged helix DNA-binding domain"/>
    <property type="match status" value="1"/>
</dbReference>
<keyword evidence="3" id="KW-0804">Transcription</keyword>
<dbReference type="InterPro" id="IPR000524">
    <property type="entry name" value="Tscrpt_reg_HTH_GntR"/>
</dbReference>
<evidence type="ECO:0000256" key="3">
    <source>
        <dbReference type="ARBA" id="ARBA00023163"/>
    </source>
</evidence>
<dbReference type="EMBL" id="JACOGK010000017">
    <property type="protein sequence ID" value="MBC3536974.1"/>
    <property type="molecule type" value="Genomic_DNA"/>
</dbReference>